<reference evidence="3 4" key="1">
    <citation type="submission" date="2016-07" db="EMBL/GenBank/DDBJ databases">
        <title>Draft genome of the white-rot fungus Obba rivulosa 3A-2.</title>
        <authorList>
            <consortium name="DOE Joint Genome Institute"/>
            <person name="Miettinen O."/>
            <person name="Riley R."/>
            <person name="Acob R."/>
            <person name="Barry K."/>
            <person name="Cullen D."/>
            <person name="De Vries R."/>
            <person name="Hainaut M."/>
            <person name="Hatakka A."/>
            <person name="Henrissat B."/>
            <person name="Hilden K."/>
            <person name="Kuo R."/>
            <person name="Labutti K."/>
            <person name="Lipzen A."/>
            <person name="Makela M.R."/>
            <person name="Sandor L."/>
            <person name="Spatafora J.W."/>
            <person name="Grigoriev I.V."/>
            <person name="Hibbett D.S."/>
        </authorList>
    </citation>
    <scope>NUCLEOTIDE SEQUENCE [LARGE SCALE GENOMIC DNA]</scope>
    <source>
        <strain evidence="3 4">3A-2</strain>
    </source>
</reference>
<dbReference type="GO" id="GO:0005778">
    <property type="term" value="C:peroxisomal membrane"/>
    <property type="evidence" value="ECO:0007669"/>
    <property type="project" value="UniProtKB-ARBA"/>
</dbReference>
<evidence type="ECO:0000256" key="1">
    <source>
        <dbReference type="SAM" id="MobiDB-lite"/>
    </source>
</evidence>
<evidence type="ECO:0000313" key="4">
    <source>
        <dbReference type="Proteomes" id="UP000250043"/>
    </source>
</evidence>
<proteinExistence type="predicted"/>
<sequence>MPSGLPPPPPLCSRQSGVSASDTARRHLASRRTFLHSILTSLHRKHTSSPGSHTGEDHAEATEISPEEPRSTTSSADDSGTVIRLDGFSAAQHELENGEDVYKWAVLYEIQRGATIFSTQYYSPASLLPFDPPPFTVPSASDNPAASRPTVSLNDYPLPDGTWRWVSRAWMIDMRSDGAVQYDGFEYNWVFRRKGWRPTVGFLSAGGFVRRRRWVRLMMRPGKRVQPLANVAGEPVEATKAQELEGAMRPPSAAATSVDDNGDAANILQGDEGDWPRCRAALRRLGRDGKKLELWILWLNPLLAEAGDSRQEKGKEPRKQWTEDEEPMPSEWIREEELAADVGMTISREVPREHLAAILRDHGSDILATFVYPDSRAQFLEMLEHAGLLHDLRTNLEVPESTPLVEVLDFWSYTHTEDIAPNLPSS</sequence>
<accession>A0A8E2J720</accession>
<evidence type="ECO:0000313" key="3">
    <source>
        <dbReference type="EMBL" id="OCH96158.1"/>
    </source>
</evidence>
<gene>
    <name evidence="3" type="ORF">OBBRIDRAFT_787611</name>
</gene>
<feature type="compositionally biased region" description="Pro residues" evidence="1">
    <location>
        <begin position="1"/>
        <end position="11"/>
    </location>
</feature>
<feature type="domain" description="TECPR1-like DysF" evidence="2">
    <location>
        <begin position="63"/>
        <end position="216"/>
    </location>
</feature>
<organism evidence="3 4">
    <name type="scientific">Obba rivulosa</name>
    <dbReference type="NCBI Taxonomy" id="1052685"/>
    <lineage>
        <taxon>Eukaryota</taxon>
        <taxon>Fungi</taxon>
        <taxon>Dikarya</taxon>
        <taxon>Basidiomycota</taxon>
        <taxon>Agaricomycotina</taxon>
        <taxon>Agaricomycetes</taxon>
        <taxon>Polyporales</taxon>
        <taxon>Gelatoporiaceae</taxon>
        <taxon>Obba</taxon>
    </lineage>
</organism>
<dbReference type="Pfam" id="PF06398">
    <property type="entry name" value="Pex24p"/>
    <property type="match status" value="1"/>
</dbReference>
<dbReference type="EMBL" id="KV722332">
    <property type="protein sequence ID" value="OCH96158.1"/>
    <property type="molecule type" value="Genomic_DNA"/>
</dbReference>
<dbReference type="Proteomes" id="UP000250043">
    <property type="component" value="Unassembled WGS sequence"/>
</dbReference>
<dbReference type="GO" id="GO:0007031">
    <property type="term" value="P:peroxisome organization"/>
    <property type="evidence" value="ECO:0007669"/>
    <property type="project" value="UniProtKB-ARBA"/>
</dbReference>
<name>A0A8E2J720_9APHY</name>
<feature type="compositionally biased region" description="Basic and acidic residues" evidence="1">
    <location>
        <begin position="308"/>
        <end position="322"/>
    </location>
</feature>
<dbReference type="OrthoDB" id="72441at2759"/>
<protein>
    <recommendedName>
        <fullName evidence="2">TECPR1-like DysF domain-containing protein</fullName>
    </recommendedName>
</protein>
<dbReference type="InterPro" id="IPR010482">
    <property type="entry name" value="TECPR1-like_DysF"/>
</dbReference>
<dbReference type="AlphaFoldDB" id="A0A8E2J720"/>
<feature type="region of interest" description="Disordered" evidence="1">
    <location>
        <begin position="1"/>
        <end position="24"/>
    </location>
</feature>
<keyword evidence="4" id="KW-1185">Reference proteome</keyword>
<feature type="region of interest" description="Disordered" evidence="1">
    <location>
        <begin position="42"/>
        <end position="80"/>
    </location>
</feature>
<feature type="region of interest" description="Disordered" evidence="1">
    <location>
        <begin position="308"/>
        <end position="331"/>
    </location>
</feature>
<feature type="compositionally biased region" description="Polar residues" evidence="1">
    <location>
        <begin position="13"/>
        <end position="22"/>
    </location>
</feature>
<evidence type="ECO:0000259" key="2">
    <source>
        <dbReference type="Pfam" id="PF06398"/>
    </source>
</evidence>